<dbReference type="EMBL" id="FOUY01000072">
    <property type="protein sequence ID" value="SFO50406.1"/>
    <property type="molecule type" value="Genomic_DNA"/>
</dbReference>
<organism evidence="4 5">
    <name type="scientific">Pseudonocardia ammonioxydans</name>
    <dbReference type="NCBI Taxonomy" id="260086"/>
    <lineage>
        <taxon>Bacteria</taxon>
        <taxon>Bacillati</taxon>
        <taxon>Actinomycetota</taxon>
        <taxon>Actinomycetes</taxon>
        <taxon>Pseudonocardiales</taxon>
        <taxon>Pseudonocardiaceae</taxon>
        <taxon>Pseudonocardia</taxon>
    </lineage>
</organism>
<feature type="domain" description="Mce/MlaD" evidence="3">
    <location>
        <begin position="44"/>
        <end position="121"/>
    </location>
</feature>
<dbReference type="PANTHER" id="PTHR33371">
    <property type="entry name" value="INTERMEMBRANE PHOSPHOLIPID TRANSPORT SYSTEM BINDING PROTEIN MLAD-RELATED"/>
    <property type="match status" value="1"/>
</dbReference>
<reference evidence="4 5" key="1">
    <citation type="submission" date="2016-10" db="EMBL/GenBank/DDBJ databases">
        <authorList>
            <person name="de Groot N.N."/>
        </authorList>
    </citation>
    <scope>NUCLEOTIDE SEQUENCE [LARGE SCALE GENOMIC DNA]</scope>
    <source>
        <strain evidence="4 5">CGMCC 4.1877</strain>
    </source>
</reference>
<dbReference type="InterPro" id="IPR052336">
    <property type="entry name" value="MlaD_Phospholipid_Transporter"/>
</dbReference>
<sequence length="435" mass="45713">MRVPVSVLPLTRTIVVLVFTALCMSVFGYLWTSAGGSIPLLTKPGYRVSVALGDVDNLVPVSDVREAGVKIGKVESVEVEGSSAVATLDIDPESAPLHEGVIVTVRNKTLVEESYLDITDGTGAPYDDHAILPAEAARSSVQLDDVLTSLDEPTRQSLSNSLRAAGATTQDTRDDISAAVTGLGALGREGGTALDALAAQSQDLAAITGNTTALLKALDTGRGRITDLVQDADRVTDAVAQNRGDLEAVMRELPGVLDIAKDASGSLKTLNESLSPVSANLRAAAPDLSAALQELPATSADLRALLPSLDQTLDRAPDTLDRVSPFTAATRDLIPSVQADLSDLNPALGYLRPYGKDTALWFAGLNQSLGVSGDGNGTALRVFLIFNEKSVNSPLNTQAGPLEKYNPYPAPGQNVDPQRSFDGQYPRVEQQPPPR</sequence>
<name>A0A1I5HR79_PSUAM</name>
<evidence type="ECO:0000256" key="1">
    <source>
        <dbReference type="SAM" id="MobiDB-lite"/>
    </source>
</evidence>
<evidence type="ECO:0000313" key="4">
    <source>
        <dbReference type="EMBL" id="SFO50406.1"/>
    </source>
</evidence>
<dbReference type="Pfam" id="PF02470">
    <property type="entry name" value="MlaD"/>
    <property type="match status" value="1"/>
</dbReference>
<keyword evidence="2" id="KW-0472">Membrane</keyword>
<feature type="region of interest" description="Disordered" evidence="1">
    <location>
        <begin position="395"/>
        <end position="435"/>
    </location>
</feature>
<accession>A0A1I5HR79</accession>
<dbReference type="STRING" id="260086.SAMN05216207_10722"/>
<dbReference type="OrthoDB" id="4510799at2"/>
<dbReference type="Proteomes" id="UP000199614">
    <property type="component" value="Unassembled WGS sequence"/>
</dbReference>
<dbReference type="PANTHER" id="PTHR33371:SF4">
    <property type="entry name" value="INTERMEMBRANE PHOSPHOLIPID TRANSPORT SYSTEM BINDING PROTEIN MLAD"/>
    <property type="match status" value="1"/>
</dbReference>
<dbReference type="AlphaFoldDB" id="A0A1I5HR79"/>
<proteinExistence type="predicted"/>
<evidence type="ECO:0000256" key="2">
    <source>
        <dbReference type="SAM" id="Phobius"/>
    </source>
</evidence>
<keyword evidence="2" id="KW-0812">Transmembrane</keyword>
<keyword evidence="5" id="KW-1185">Reference proteome</keyword>
<evidence type="ECO:0000313" key="5">
    <source>
        <dbReference type="Proteomes" id="UP000199614"/>
    </source>
</evidence>
<gene>
    <name evidence="4" type="ORF">SAMN05216207_10722</name>
</gene>
<keyword evidence="2" id="KW-1133">Transmembrane helix</keyword>
<evidence type="ECO:0000259" key="3">
    <source>
        <dbReference type="Pfam" id="PF02470"/>
    </source>
</evidence>
<protein>
    <submittedName>
        <fullName evidence="4">Phospholipid/cholesterol/gamma-HCH transport system substrate-binding protein</fullName>
    </submittedName>
</protein>
<feature type="transmembrane region" description="Helical" evidence="2">
    <location>
        <begin position="12"/>
        <end position="31"/>
    </location>
</feature>
<dbReference type="InterPro" id="IPR003399">
    <property type="entry name" value="Mce/MlaD"/>
</dbReference>